<gene>
    <name evidence="3" type="primary">cofC</name>
    <name evidence="3" type="ORF">K8V91_11810</name>
</gene>
<dbReference type="InterPro" id="IPR018927">
    <property type="entry name" value="Pilus_synth_Q_C"/>
</dbReference>
<reference evidence="3" key="1">
    <citation type="journal article" date="2021" name="PeerJ">
        <title>Extensive microbial diversity within the chicken gut microbiome revealed by metagenomics and culture.</title>
        <authorList>
            <person name="Gilroy R."/>
            <person name="Ravi A."/>
            <person name="Getino M."/>
            <person name="Pursley I."/>
            <person name="Horton D.L."/>
            <person name="Alikhan N.F."/>
            <person name="Baker D."/>
            <person name="Gharbi K."/>
            <person name="Hall N."/>
            <person name="Watson M."/>
            <person name="Adriaenssens E.M."/>
            <person name="Foster-Nyarko E."/>
            <person name="Jarju S."/>
            <person name="Secka A."/>
            <person name="Antonio M."/>
            <person name="Oren A."/>
            <person name="Chaudhuri R.R."/>
            <person name="La Ragione R."/>
            <person name="Hildebrand F."/>
            <person name="Pallen M.J."/>
        </authorList>
    </citation>
    <scope>NUCLEOTIDE SEQUENCE</scope>
    <source>
        <strain evidence="3">CHK193-16274</strain>
    </source>
</reference>
<name>A0A921GE37_9FIRM</name>
<comment type="caution">
    <text evidence="3">The sequence shown here is derived from an EMBL/GenBank/DDBJ whole genome shotgun (WGS) entry which is preliminary data.</text>
</comment>
<dbReference type="EMBL" id="DYWV01000402">
    <property type="protein sequence ID" value="HJF41600.1"/>
    <property type="molecule type" value="Genomic_DNA"/>
</dbReference>
<keyword evidence="1" id="KW-0732">Signal</keyword>
<evidence type="ECO:0000313" key="3">
    <source>
        <dbReference type="EMBL" id="HJF41600.1"/>
    </source>
</evidence>
<accession>A0A921GE37</accession>
<reference evidence="3" key="2">
    <citation type="submission" date="2021-09" db="EMBL/GenBank/DDBJ databases">
        <authorList>
            <person name="Gilroy R."/>
        </authorList>
    </citation>
    <scope>NUCLEOTIDE SEQUENCE</scope>
    <source>
        <strain evidence="3">CHK193-16274</strain>
    </source>
</reference>
<organism evidence="3 4">
    <name type="scientific">Thomasclavelia spiroformis</name>
    <dbReference type="NCBI Taxonomy" id="29348"/>
    <lineage>
        <taxon>Bacteria</taxon>
        <taxon>Bacillati</taxon>
        <taxon>Bacillota</taxon>
        <taxon>Erysipelotrichia</taxon>
        <taxon>Erysipelotrichales</taxon>
        <taxon>Coprobacillaceae</taxon>
        <taxon>Thomasclavelia</taxon>
    </lineage>
</organism>
<dbReference type="Gene3D" id="3.55.50.70">
    <property type="match status" value="1"/>
</dbReference>
<evidence type="ECO:0000259" key="2">
    <source>
        <dbReference type="Pfam" id="PF10671"/>
    </source>
</evidence>
<feature type="signal peptide" evidence="1">
    <location>
        <begin position="1"/>
        <end position="22"/>
    </location>
</feature>
<proteinExistence type="predicted"/>
<feature type="chain" id="PRO_5037642874" evidence="1">
    <location>
        <begin position="23"/>
        <end position="139"/>
    </location>
</feature>
<evidence type="ECO:0000313" key="4">
    <source>
        <dbReference type="Proteomes" id="UP000749320"/>
    </source>
</evidence>
<dbReference type="Proteomes" id="UP000749320">
    <property type="component" value="Unassembled WGS sequence"/>
</dbReference>
<evidence type="ECO:0000256" key="1">
    <source>
        <dbReference type="SAM" id="SignalP"/>
    </source>
</evidence>
<sequence length="139" mass="15886">MRTKWSMILFLSAISINVNVMASPVVSNDKPRSPFSIDRQSESNTVKNRADINNSIDSYSLILKENSLLSQEVKNWAQEQGYKLLWRSDKDYIIYKTVRFNGQSREDILKSLGDLFSSEQYGLVVKLYAGNNVLVIDSQ</sequence>
<dbReference type="AlphaFoldDB" id="A0A921GE37"/>
<protein>
    <submittedName>
        <fullName evidence="3">Type 4b pilus CFA/III biogenesis protein CofC</fullName>
    </submittedName>
</protein>
<feature type="domain" description="Toxin co-regulated pilus biosynthesis protein Q C-terminal" evidence="2">
    <location>
        <begin position="67"/>
        <end position="137"/>
    </location>
</feature>
<dbReference type="Pfam" id="PF10671">
    <property type="entry name" value="TcpQ"/>
    <property type="match status" value="1"/>
</dbReference>